<dbReference type="Gene3D" id="3.40.30.10">
    <property type="entry name" value="Glutaredoxin"/>
    <property type="match status" value="1"/>
</dbReference>
<accession>A0ABR0VGL2</accession>
<organism evidence="3 4">
    <name type="scientific">Rehmannia glutinosa</name>
    <name type="common">Chinese foxglove</name>
    <dbReference type="NCBI Taxonomy" id="99300"/>
    <lineage>
        <taxon>Eukaryota</taxon>
        <taxon>Viridiplantae</taxon>
        <taxon>Streptophyta</taxon>
        <taxon>Embryophyta</taxon>
        <taxon>Tracheophyta</taxon>
        <taxon>Spermatophyta</taxon>
        <taxon>Magnoliopsida</taxon>
        <taxon>eudicotyledons</taxon>
        <taxon>Gunneridae</taxon>
        <taxon>Pentapetalae</taxon>
        <taxon>asterids</taxon>
        <taxon>lamiids</taxon>
        <taxon>Lamiales</taxon>
        <taxon>Orobanchaceae</taxon>
        <taxon>Rehmannieae</taxon>
        <taxon>Rehmannia</taxon>
    </lineage>
</organism>
<dbReference type="SUPFAM" id="SSF52833">
    <property type="entry name" value="Thioredoxin-like"/>
    <property type="match status" value="1"/>
</dbReference>
<evidence type="ECO:0008006" key="5">
    <source>
        <dbReference type="Google" id="ProtNLM"/>
    </source>
</evidence>
<feature type="region of interest" description="Disordered" evidence="2">
    <location>
        <begin position="16"/>
        <end position="35"/>
    </location>
</feature>
<feature type="coiled-coil region" evidence="1">
    <location>
        <begin position="140"/>
        <end position="175"/>
    </location>
</feature>
<gene>
    <name evidence="3" type="ORF">DH2020_032779</name>
</gene>
<feature type="compositionally biased region" description="Low complexity" evidence="2">
    <location>
        <begin position="16"/>
        <end position="29"/>
    </location>
</feature>
<dbReference type="CDD" id="cd02980">
    <property type="entry name" value="TRX_Fd_family"/>
    <property type="match status" value="1"/>
</dbReference>
<comment type="caution">
    <text evidence="3">The sequence shown here is derived from an EMBL/GenBank/DDBJ whole genome shotgun (WGS) entry which is preliminary data.</text>
</comment>
<sequence>MDATGVVLRQPLRFSSSSYSGSTGVPSSSKELRTSSGSIFVGRRRRACGILSSVFCDQGHVKYYSSNLGASSATGAEAGMMTAISGKKEKTTKDKSPKKMKKKQLKLLKGLSRDLSTFSQIGFGLDTEGALVDQVKGNMISEAAELLLEQLQKLKAEEKEMKRKIKEEKARLKASAMRNSVIDCQMSSSSSSESSSSDSECGEIVDMNNLKRAKAKQNNLPQVIEEATSTYPAPIMPTIPIPEEKVALQLISSCNGENSCCSEKGSICKSTGNLGEEVCLKKIEVCMGGKCKKSGAMALLEEFQKVVGIEGAVSGCKCMGKCRDGPNVKVLNGGFDGDNSVRAPANSLCIGVGLEDVDMIVANFLGDNQNQIGFAAAC</sequence>
<keyword evidence="1" id="KW-0175">Coiled coil</keyword>
<evidence type="ECO:0000313" key="3">
    <source>
        <dbReference type="EMBL" id="KAK6133486.1"/>
    </source>
</evidence>
<proteinExistence type="predicted"/>
<evidence type="ECO:0000256" key="2">
    <source>
        <dbReference type="SAM" id="MobiDB-lite"/>
    </source>
</evidence>
<dbReference type="Proteomes" id="UP001318860">
    <property type="component" value="Unassembled WGS sequence"/>
</dbReference>
<evidence type="ECO:0000256" key="1">
    <source>
        <dbReference type="SAM" id="Coils"/>
    </source>
</evidence>
<name>A0ABR0VGL2_REHGL</name>
<keyword evidence="4" id="KW-1185">Reference proteome</keyword>
<reference evidence="3 4" key="1">
    <citation type="journal article" date="2021" name="Comput. Struct. Biotechnol. J.">
        <title>De novo genome assembly of the potent medicinal plant Rehmannia glutinosa using nanopore technology.</title>
        <authorList>
            <person name="Ma L."/>
            <person name="Dong C."/>
            <person name="Song C."/>
            <person name="Wang X."/>
            <person name="Zheng X."/>
            <person name="Niu Y."/>
            <person name="Chen S."/>
            <person name="Feng W."/>
        </authorList>
    </citation>
    <scope>NUCLEOTIDE SEQUENCE [LARGE SCALE GENOMIC DNA]</scope>
    <source>
        <strain evidence="3">DH-2019</strain>
    </source>
</reference>
<protein>
    <recommendedName>
        <fullName evidence="5">Diacylglycerol O-acyltransferase 3, cytosolic</fullName>
    </recommendedName>
</protein>
<evidence type="ECO:0000313" key="4">
    <source>
        <dbReference type="Proteomes" id="UP001318860"/>
    </source>
</evidence>
<dbReference type="InterPro" id="IPR036249">
    <property type="entry name" value="Thioredoxin-like_sf"/>
</dbReference>
<dbReference type="EMBL" id="JABTTQ020001214">
    <property type="protein sequence ID" value="KAK6133486.1"/>
    <property type="molecule type" value="Genomic_DNA"/>
</dbReference>